<dbReference type="Pfam" id="PF12804">
    <property type="entry name" value="NTP_transf_3"/>
    <property type="match status" value="1"/>
</dbReference>
<sequence>MVEKPNPLQTDAVLLCGYDLKPGFNGKNKFSLEVGGTTDILENTLDALDNTQFVDRIFVVTSSDNVQDRFVGRQKEYVLVKSQGSLINNIEAGIEKQQQRGGKKHVLMVCSDLPFLTSQSLDWLVINSRPDSDNKGIKIPVVPHTKVQELLPIYETYYYPMREFSFKMGNNIYIDINLLNEERIRLLVDGYRNSGSDNYVLMSLQKMALLQRYGGIEAVYTVMINYLSKLLQIKYGTKRSVPLSGLRKKSDYERVISRIIGHKAELLATPFVDIVLDVDNAVRLGIFQRGYDRISQIVNRQSDQTII</sequence>
<organism evidence="2 3">
    <name type="scientific">Candidatus Roizmanbacteria bacterium RIFOXYA1_FULL_41_12</name>
    <dbReference type="NCBI Taxonomy" id="1802082"/>
    <lineage>
        <taxon>Bacteria</taxon>
        <taxon>Candidatus Roizmaniibacteriota</taxon>
    </lineage>
</organism>
<dbReference type="SUPFAM" id="SSF53448">
    <property type="entry name" value="Nucleotide-diphospho-sugar transferases"/>
    <property type="match status" value="1"/>
</dbReference>
<reference evidence="2 3" key="1">
    <citation type="journal article" date="2016" name="Nat. Commun.">
        <title>Thousands of microbial genomes shed light on interconnected biogeochemical processes in an aquifer system.</title>
        <authorList>
            <person name="Anantharaman K."/>
            <person name="Brown C.T."/>
            <person name="Hug L.A."/>
            <person name="Sharon I."/>
            <person name="Castelle C.J."/>
            <person name="Probst A.J."/>
            <person name="Thomas B.C."/>
            <person name="Singh A."/>
            <person name="Wilkins M.J."/>
            <person name="Karaoz U."/>
            <person name="Brodie E.L."/>
            <person name="Williams K.H."/>
            <person name="Hubbard S.S."/>
            <person name="Banfield J.F."/>
        </authorList>
    </citation>
    <scope>NUCLEOTIDE SEQUENCE [LARGE SCALE GENOMIC DNA]</scope>
</reference>
<feature type="domain" description="MobA-like NTP transferase" evidence="1">
    <location>
        <begin position="26"/>
        <end position="131"/>
    </location>
</feature>
<accession>A0A1F7KF57</accession>
<dbReference type="Proteomes" id="UP000178450">
    <property type="component" value="Unassembled WGS sequence"/>
</dbReference>
<proteinExistence type="predicted"/>
<evidence type="ECO:0000313" key="3">
    <source>
        <dbReference type="Proteomes" id="UP000178450"/>
    </source>
</evidence>
<comment type="caution">
    <text evidence="2">The sequence shown here is derived from an EMBL/GenBank/DDBJ whole genome shotgun (WGS) entry which is preliminary data.</text>
</comment>
<protein>
    <recommendedName>
        <fullName evidence="1">MobA-like NTP transferase domain-containing protein</fullName>
    </recommendedName>
</protein>
<gene>
    <name evidence="2" type="ORF">A2209_01855</name>
</gene>
<dbReference type="EMBL" id="MGBG01000007">
    <property type="protein sequence ID" value="OGK66475.1"/>
    <property type="molecule type" value="Genomic_DNA"/>
</dbReference>
<evidence type="ECO:0000313" key="2">
    <source>
        <dbReference type="EMBL" id="OGK66475.1"/>
    </source>
</evidence>
<dbReference type="Gene3D" id="3.90.550.10">
    <property type="entry name" value="Spore Coat Polysaccharide Biosynthesis Protein SpsA, Chain A"/>
    <property type="match status" value="1"/>
</dbReference>
<dbReference type="InterPro" id="IPR029044">
    <property type="entry name" value="Nucleotide-diphossugar_trans"/>
</dbReference>
<dbReference type="AlphaFoldDB" id="A0A1F7KF57"/>
<dbReference type="InterPro" id="IPR025877">
    <property type="entry name" value="MobA-like_NTP_Trfase"/>
</dbReference>
<name>A0A1F7KF57_9BACT</name>
<dbReference type="GO" id="GO:0016779">
    <property type="term" value="F:nucleotidyltransferase activity"/>
    <property type="evidence" value="ECO:0007669"/>
    <property type="project" value="UniProtKB-ARBA"/>
</dbReference>
<evidence type="ECO:0000259" key="1">
    <source>
        <dbReference type="Pfam" id="PF12804"/>
    </source>
</evidence>